<organism evidence="2 3">
    <name type="scientific">Lentinus brumalis</name>
    <dbReference type="NCBI Taxonomy" id="2498619"/>
    <lineage>
        <taxon>Eukaryota</taxon>
        <taxon>Fungi</taxon>
        <taxon>Dikarya</taxon>
        <taxon>Basidiomycota</taxon>
        <taxon>Agaricomycotina</taxon>
        <taxon>Agaricomycetes</taxon>
        <taxon>Polyporales</taxon>
        <taxon>Polyporaceae</taxon>
        <taxon>Lentinus</taxon>
    </lineage>
</organism>
<accession>A0A371DNF2</accession>
<feature type="compositionally biased region" description="Pro residues" evidence="1">
    <location>
        <begin position="121"/>
        <end position="136"/>
    </location>
</feature>
<evidence type="ECO:0000256" key="1">
    <source>
        <dbReference type="SAM" id="MobiDB-lite"/>
    </source>
</evidence>
<feature type="compositionally biased region" description="Low complexity" evidence="1">
    <location>
        <begin position="137"/>
        <end position="153"/>
    </location>
</feature>
<feature type="region of interest" description="Disordered" evidence="1">
    <location>
        <begin position="99"/>
        <end position="167"/>
    </location>
</feature>
<keyword evidence="3" id="KW-1185">Reference proteome</keyword>
<proteinExistence type="predicted"/>
<dbReference type="OrthoDB" id="10606218at2759"/>
<reference evidence="2 3" key="1">
    <citation type="journal article" date="2018" name="Biotechnol. Biofuels">
        <title>Integrative visual omics of the white-rot fungus Polyporus brumalis exposes the biotechnological potential of its oxidative enzymes for delignifying raw plant biomass.</title>
        <authorList>
            <person name="Miyauchi S."/>
            <person name="Rancon A."/>
            <person name="Drula E."/>
            <person name="Hage H."/>
            <person name="Chaduli D."/>
            <person name="Favel A."/>
            <person name="Grisel S."/>
            <person name="Henrissat B."/>
            <person name="Herpoel-Gimbert I."/>
            <person name="Ruiz-Duenas F.J."/>
            <person name="Chevret D."/>
            <person name="Hainaut M."/>
            <person name="Lin J."/>
            <person name="Wang M."/>
            <person name="Pangilinan J."/>
            <person name="Lipzen A."/>
            <person name="Lesage-Meessen L."/>
            <person name="Navarro D."/>
            <person name="Riley R."/>
            <person name="Grigoriev I.V."/>
            <person name="Zhou S."/>
            <person name="Raouche S."/>
            <person name="Rosso M.N."/>
        </authorList>
    </citation>
    <scope>NUCLEOTIDE SEQUENCE [LARGE SCALE GENOMIC DNA]</scope>
    <source>
        <strain evidence="2 3">BRFM 1820</strain>
    </source>
</reference>
<gene>
    <name evidence="2" type="ORF">OH76DRAFT_1398331</name>
</gene>
<evidence type="ECO:0000313" key="3">
    <source>
        <dbReference type="Proteomes" id="UP000256964"/>
    </source>
</evidence>
<dbReference type="Proteomes" id="UP000256964">
    <property type="component" value="Unassembled WGS sequence"/>
</dbReference>
<dbReference type="AlphaFoldDB" id="A0A371DNF2"/>
<dbReference type="EMBL" id="KZ857385">
    <property type="protein sequence ID" value="RDX54044.1"/>
    <property type="molecule type" value="Genomic_DNA"/>
</dbReference>
<evidence type="ECO:0000313" key="2">
    <source>
        <dbReference type="EMBL" id="RDX54044.1"/>
    </source>
</evidence>
<protein>
    <submittedName>
        <fullName evidence="2">Uncharacterized protein</fullName>
    </submittedName>
</protein>
<name>A0A371DNF2_9APHY</name>
<sequence length="167" mass="18063">MSSGQDYRYRRILDCTEEEASALMEDLKQKGSRRRITPISAEYLNAYTASKSRQMAHKEACKAEQAGKPAPFIAEQFKAHAAECERSARAFKRGEVFLPTISPSRPPAPESMTNSWAKPPGLYPGPRTLPPPPGLRAPPRLQAPPGLGAPAAASESFAGVLPTSRSS</sequence>